<accession>A0A8S5R020</accession>
<protein>
    <submittedName>
        <fullName evidence="1">Uncharacterized protein</fullName>
    </submittedName>
</protein>
<proteinExistence type="predicted"/>
<sequence length="138" mass="15733">MNWNGITMLTVIKKCEPTPYEITGNNGQINKGFVYPVYFDNGEEIASVNVSEEIYNSIDRFDILLATFRYEPATQRFDKNGRLQRERLRITSIVSKMNTMHNENELADILRSAIENSAVEVAKKALKDSKKPVENASN</sequence>
<evidence type="ECO:0000313" key="1">
    <source>
        <dbReference type="EMBL" id="DAE24704.1"/>
    </source>
</evidence>
<organism evidence="1">
    <name type="scientific">Inoviridae sp. ct1ro12</name>
    <dbReference type="NCBI Taxonomy" id="2826756"/>
    <lineage>
        <taxon>Viruses</taxon>
        <taxon>Monodnaviria</taxon>
        <taxon>Loebvirae</taxon>
        <taxon>Hofneiviricota</taxon>
        <taxon>Faserviricetes</taxon>
        <taxon>Tubulavirales</taxon>
        <taxon>Inoviridae</taxon>
    </lineage>
</organism>
<dbReference type="EMBL" id="BK015781">
    <property type="protein sequence ID" value="DAE24704.1"/>
    <property type="molecule type" value="Genomic_DNA"/>
</dbReference>
<reference evidence="1" key="1">
    <citation type="journal article" date="2021" name="Proc. Natl. Acad. Sci. U.S.A.">
        <title>A Catalog of Tens of Thousands of Viruses from Human Metagenomes Reveals Hidden Associations with Chronic Diseases.</title>
        <authorList>
            <person name="Tisza M.J."/>
            <person name="Buck C.B."/>
        </authorList>
    </citation>
    <scope>NUCLEOTIDE SEQUENCE</scope>
    <source>
        <strain evidence="1">Ct1ro12</strain>
    </source>
</reference>
<name>A0A8S5R020_9VIRU</name>